<comment type="subcellular location">
    <subcellularLocation>
        <location evidence="9">Cell membrane</location>
        <topology evidence="9">Single-pass membrane protein</topology>
    </subcellularLocation>
    <subcellularLocation>
        <location evidence="1">Membrane</location>
    </subcellularLocation>
</comment>
<comment type="subunit">
    <text evidence="9">Component of the Sec protein translocase complex. Heterotrimer consisting of SecY, SecE and SecG subunits. The heterotrimers can form oligomers, although 1 heterotrimer is thought to be able to translocate proteins. Interacts with the ribosome. Interacts with SecDF, and other proteins may be involved. Interacts with SecA.</text>
</comment>
<dbReference type="GO" id="GO:0009306">
    <property type="term" value="P:protein secretion"/>
    <property type="evidence" value="ECO:0007669"/>
    <property type="project" value="UniProtKB-UniRule"/>
</dbReference>
<evidence type="ECO:0000256" key="8">
    <source>
        <dbReference type="ARBA" id="ARBA00023136"/>
    </source>
</evidence>
<proteinExistence type="inferred from homology"/>
<dbReference type="GO" id="GO:0065002">
    <property type="term" value="P:intracellular protein transmembrane transport"/>
    <property type="evidence" value="ECO:0007669"/>
    <property type="project" value="UniProtKB-UniRule"/>
</dbReference>
<dbReference type="GO" id="GO:0043952">
    <property type="term" value="P:protein transport by the Sec complex"/>
    <property type="evidence" value="ECO:0007669"/>
    <property type="project" value="UniProtKB-UniRule"/>
</dbReference>
<evidence type="ECO:0000313" key="10">
    <source>
        <dbReference type="EMBL" id="SHI20428.1"/>
    </source>
</evidence>
<dbReference type="InterPro" id="IPR005807">
    <property type="entry name" value="SecE_bac"/>
</dbReference>
<name>A0A1M5Z8J1_9FIRM</name>
<dbReference type="GO" id="GO:0008320">
    <property type="term" value="F:protein transmembrane transporter activity"/>
    <property type="evidence" value="ECO:0007669"/>
    <property type="project" value="UniProtKB-UniRule"/>
</dbReference>
<organism evidence="10 11">
    <name type="scientific">Sporanaerobacter acetigenes DSM 13106</name>
    <dbReference type="NCBI Taxonomy" id="1123281"/>
    <lineage>
        <taxon>Bacteria</taxon>
        <taxon>Bacillati</taxon>
        <taxon>Bacillota</taxon>
        <taxon>Tissierellia</taxon>
        <taxon>Tissierellales</taxon>
        <taxon>Sporanaerobacteraceae</taxon>
        <taxon>Sporanaerobacter</taxon>
    </lineage>
</organism>
<keyword evidence="4 9" id="KW-0812">Transmembrane</keyword>
<evidence type="ECO:0000256" key="5">
    <source>
        <dbReference type="ARBA" id="ARBA00022927"/>
    </source>
</evidence>
<protein>
    <recommendedName>
        <fullName evidence="9">Protein translocase subunit SecE</fullName>
    </recommendedName>
</protein>
<dbReference type="AlphaFoldDB" id="A0A1M5Z8J1"/>
<evidence type="ECO:0000256" key="1">
    <source>
        <dbReference type="ARBA" id="ARBA00004370"/>
    </source>
</evidence>
<keyword evidence="11" id="KW-1185">Reference proteome</keyword>
<dbReference type="NCBIfam" id="TIGR00964">
    <property type="entry name" value="secE_bact"/>
    <property type="match status" value="1"/>
</dbReference>
<dbReference type="PANTHER" id="PTHR33910">
    <property type="entry name" value="PROTEIN TRANSLOCASE SUBUNIT SECE"/>
    <property type="match status" value="1"/>
</dbReference>
<dbReference type="STRING" id="1123281.SAMN02745180_02848"/>
<keyword evidence="7 9" id="KW-0811">Translocation</keyword>
<dbReference type="HAMAP" id="MF_00422">
    <property type="entry name" value="SecE"/>
    <property type="match status" value="1"/>
</dbReference>
<dbReference type="Proteomes" id="UP000184389">
    <property type="component" value="Unassembled WGS sequence"/>
</dbReference>
<comment type="function">
    <text evidence="9">Essential subunit of the Sec protein translocation channel SecYEG. Clamps together the 2 halves of SecY. May contact the channel plug during translocation.</text>
</comment>
<keyword evidence="3 9" id="KW-1003">Cell membrane</keyword>
<dbReference type="InterPro" id="IPR001901">
    <property type="entry name" value="Translocase_SecE/Sec61-g"/>
</dbReference>
<feature type="transmembrane region" description="Helical" evidence="9">
    <location>
        <begin position="34"/>
        <end position="55"/>
    </location>
</feature>
<dbReference type="PROSITE" id="PS01067">
    <property type="entry name" value="SECE_SEC61G"/>
    <property type="match status" value="1"/>
</dbReference>
<keyword evidence="2 9" id="KW-0813">Transport</keyword>
<dbReference type="Pfam" id="PF00584">
    <property type="entry name" value="SecE"/>
    <property type="match status" value="1"/>
</dbReference>
<evidence type="ECO:0000256" key="3">
    <source>
        <dbReference type="ARBA" id="ARBA00022475"/>
    </source>
</evidence>
<gene>
    <name evidence="9" type="primary">secE</name>
    <name evidence="10" type="ORF">SAMN02745180_02848</name>
</gene>
<keyword evidence="5 9" id="KW-0653">Protein transport</keyword>
<dbReference type="InterPro" id="IPR038379">
    <property type="entry name" value="SecE_sf"/>
</dbReference>
<sequence length="68" mass="7556">MSTQTSANKGKMSTYFKGVKAETKKVIWPSKKELVNYTGVVILMCVIVGLIVWVLDLGITRLLSLIIK</sequence>
<comment type="similarity">
    <text evidence="9">Belongs to the SecE/SEC61-gamma family.</text>
</comment>
<keyword evidence="6 9" id="KW-1133">Transmembrane helix</keyword>
<evidence type="ECO:0000256" key="2">
    <source>
        <dbReference type="ARBA" id="ARBA00022448"/>
    </source>
</evidence>
<dbReference type="EMBL" id="FQXR01000024">
    <property type="protein sequence ID" value="SHI20428.1"/>
    <property type="molecule type" value="Genomic_DNA"/>
</dbReference>
<dbReference type="GO" id="GO:0005886">
    <property type="term" value="C:plasma membrane"/>
    <property type="evidence" value="ECO:0007669"/>
    <property type="project" value="UniProtKB-SubCell"/>
</dbReference>
<dbReference type="GO" id="GO:0006605">
    <property type="term" value="P:protein targeting"/>
    <property type="evidence" value="ECO:0007669"/>
    <property type="project" value="UniProtKB-UniRule"/>
</dbReference>
<evidence type="ECO:0000256" key="6">
    <source>
        <dbReference type="ARBA" id="ARBA00022989"/>
    </source>
</evidence>
<evidence type="ECO:0000256" key="9">
    <source>
        <dbReference type="HAMAP-Rule" id="MF_00422"/>
    </source>
</evidence>
<dbReference type="Gene3D" id="1.20.5.1030">
    <property type="entry name" value="Preprotein translocase secy subunit"/>
    <property type="match status" value="1"/>
</dbReference>
<accession>A0A1M5Z8J1</accession>
<evidence type="ECO:0000256" key="7">
    <source>
        <dbReference type="ARBA" id="ARBA00023010"/>
    </source>
</evidence>
<keyword evidence="8 9" id="KW-0472">Membrane</keyword>
<reference evidence="10 11" key="1">
    <citation type="submission" date="2016-11" db="EMBL/GenBank/DDBJ databases">
        <authorList>
            <person name="Jaros S."/>
            <person name="Januszkiewicz K."/>
            <person name="Wedrychowicz H."/>
        </authorList>
    </citation>
    <scope>NUCLEOTIDE SEQUENCE [LARGE SCALE GENOMIC DNA]</scope>
    <source>
        <strain evidence="10 11">DSM 13106</strain>
    </source>
</reference>
<evidence type="ECO:0000256" key="4">
    <source>
        <dbReference type="ARBA" id="ARBA00022692"/>
    </source>
</evidence>
<dbReference type="PANTHER" id="PTHR33910:SF1">
    <property type="entry name" value="PROTEIN TRANSLOCASE SUBUNIT SECE"/>
    <property type="match status" value="1"/>
</dbReference>
<dbReference type="PRINTS" id="PR01650">
    <property type="entry name" value="SECETRNLCASE"/>
</dbReference>
<evidence type="ECO:0000313" key="11">
    <source>
        <dbReference type="Proteomes" id="UP000184389"/>
    </source>
</evidence>